<dbReference type="EMBL" id="RQTK01002049">
    <property type="protein sequence ID" value="RUS68737.1"/>
    <property type="molecule type" value="Genomic_DNA"/>
</dbReference>
<accession>A0A433SIV5</accession>
<organism evidence="4 5">
    <name type="scientific">Elysia chlorotica</name>
    <name type="common">Eastern emerald elysia</name>
    <name type="synonym">Sea slug</name>
    <dbReference type="NCBI Taxonomy" id="188477"/>
    <lineage>
        <taxon>Eukaryota</taxon>
        <taxon>Metazoa</taxon>
        <taxon>Spiralia</taxon>
        <taxon>Lophotrochozoa</taxon>
        <taxon>Mollusca</taxon>
        <taxon>Gastropoda</taxon>
        <taxon>Heterobranchia</taxon>
        <taxon>Euthyneura</taxon>
        <taxon>Panpulmonata</taxon>
        <taxon>Sacoglossa</taxon>
        <taxon>Placobranchoidea</taxon>
        <taxon>Plakobranchidae</taxon>
        <taxon>Elysia</taxon>
    </lineage>
</organism>
<dbReference type="PROSITE" id="PS50011">
    <property type="entry name" value="PROTEIN_KINASE_DOM"/>
    <property type="match status" value="1"/>
</dbReference>
<dbReference type="GO" id="GO:0004674">
    <property type="term" value="F:protein serine/threonine kinase activity"/>
    <property type="evidence" value="ECO:0007669"/>
    <property type="project" value="UniProtKB-EC"/>
</dbReference>
<dbReference type="SMART" id="SM00220">
    <property type="entry name" value="S_TKc"/>
    <property type="match status" value="1"/>
</dbReference>
<dbReference type="STRING" id="188477.A0A433SIV5"/>
<evidence type="ECO:0000256" key="2">
    <source>
        <dbReference type="SAM" id="MobiDB-lite"/>
    </source>
</evidence>
<proteinExistence type="predicted"/>
<dbReference type="GO" id="GO:0005524">
    <property type="term" value="F:ATP binding"/>
    <property type="evidence" value="ECO:0007669"/>
    <property type="project" value="InterPro"/>
</dbReference>
<feature type="compositionally biased region" description="Polar residues" evidence="2">
    <location>
        <begin position="442"/>
        <end position="453"/>
    </location>
</feature>
<feature type="compositionally biased region" description="Low complexity" evidence="2">
    <location>
        <begin position="429"/>
        <end position="438"/>
    </location>
</feature>
<name>A0A433SIV5_ELYCH</name>
<dbReference type="PROSITE" id="PS00108">
    <property type="entry name" value="PROTEIN_KINASE_ST"/>
    <property type="match status" value="1"/>
</dbReference>
<dbReference type="InterPro" id="IPR011009">
    <property type="entry name" value="Kinase-like_dom_sf"/>
</dbReference>
<dbReference type="InterPro" id="IPR050235">
    <property type="entry name" value="CK1_Ser-Thr_kinase"/>
</dbReference>
<dbReference type="OrthoDB" id="2687620at2759"/>
<reference evidence="4 5" key="1">
    <citation type="submission" date="2019-01" db="EMBL/GenBank/DDBJ databases">
        <title>A draft genome assembly of the solar-powered sea slug Elysia chlorotica.</title>
        <authorList>
            <person name="Cai H."/>
            <person name="Li Q."/>
            <person name="Fang X."/>
            <person name="Li J."/>
            <person name="Curtis N.E."/>
            <person name="Altenburger A."/>
            <person name="Shibata T."/>
            <person name="Feng M."/>
            <person name="Maeda T."/>
            <person name="Schwartz J.A."/>
            <person name="Shigenobu S."/>
            <person name="Lundholm N."/>
            <person name="Nishiyama T."/>
            <person name="Yang H."/>
            <person name="Hasebe M."/>
            <person name="Li S."/>
            <person name="Pierce S.K."/>
            <person name="Wang J."/>
        </authorList>
    </citation>
    <scope>NUCLEOTIDE SEQUENCE [LARGE SCALE GENOMIC DNA]</scope>
    <source>
        <strain evidence="4">EC2010</strain>
        <tissue evidence="4">Whole organism of an adult</tissue>
    </source>
</reference>
<evidence type="ECO:0000256" key="1">
    <source>
        <dbReference type="ARBA" id="ARBA00012513"/>
    </source>
</evidence>
<dbReference type="Pfam" id="PF00069">
    <property type="entry name" value="Pkinase"/>
    <property type="match status" value="1"/>
</dbReference>
<dbReference type="PANTHER" id="PTHR11909">
    <property type="entry name" value="CASEIN KINASE-RELATED"/>
    <property type="match status" value="1"/>
</dbReference>
<dbReference type="EC" id="2.7.11.1" evidence="1"/>
<dbReference type="InterPro" id="IPR000719">
    <property type="entry name" value="Prot_kinase_dom"/>
</dbReference>
<dbReference type="Proteomes" id="UP000271974">
    <property type="component" value="Unassembled WGS sequence"/>
</dbReference>
<sequence>MPRGIGAAPKKAGRAPKAHNLAEEFPAGTVLQDLYKKQWQLSSVIGQGGFGLIYLASDEIAKINDERASNHVVKIEPKDNGPLYCEMQFYQRVAKPNLIQSFITSHKLRYLSVPPYISTGRHMYNGKEFRFLVMPRFGTDLQKYLVQSGGHFPAKTTFSIGLRMLDALQFLHENEYVHADVKAANILTGFRAGSETMNEVYLVDYGLAYRYTVDGVHKEYKEDPRKAHDGTIEFTSRDAHKGVAPSRRADLEILGYCMLQWLCGKLPWEDKLSDPRYVADSKERLTGNPPLLVTACHPGPRPPSLDCMCKYMEKVNTLGYSSTPDYKSFRDLLRAGAQKAGLRDEWKLDLCTSFGASQAKTTKRKSGEAGVSSQAKKRKSPAKSPSSKATNAKNSKNRASAKNQQIKSPIRSPAAKAATSKSPKKKYPVKSPLVKSPVNPATKVTSAKSSRTPKLSPAKRAVSKTVAVKAKKSPMALPVPSKTSYPTNGSAKAVREKRIFEMPAATKLVDSKGSTPIQKRTVRRVRKVLAVQSDMSIQTSPGLLNNN</sequence>
<comment type="caution">
    <text evidence="4">The sequence shown here is derived from an EMBL/GenBank/DDBJ whole genome shotgun (WGS) entry which is preliminary data.</text>
</comment>
<protein>
    <recommendedName>
        <fullName evidence="1">non-specific serine/threonine protein kinase</fullName>
        <ecNumber evidence="1">2.7.11.1</ecNumber>
    </recommendedName>
</protein>
<feature type="region of interest" description="Disordered" evidence="2">
    <location>
        <begin position="357"/>
        <end position="463"/>
    </location>
</feature>
<feature type="compositionally biased region" description="Low complexity" evidence="2">
    <location>
        <begin position="412"/>
        <end position="421"/>
    </location>
</feature>
<dbReference type="Gene3D" id="1.10.510.10">
    <property type="entry name" value="Transferase(Phosphotransferase) domain 1"/>
    <property type="match status" value="1"/>
</dbReference>
<dbReference type="SUPFAM" id="SSF56112">
    <property type="entry name" value="Protein kinase-like (PK-like)"/>
    <property type="match status" value="1"/>
</dbReference>
<keyword evidence="5" id="KW-1185">Reference proteome</keyword>
<dbReference type="CDD" id="cd14015">
    <property type="entry name" value="STKc_VRK"/>
    <property type="match status" value="1"/>
</dbReference>
<feature type="compositionally biased region" description="Low complexity" evidence="2">
    <location>
        <begin position="382"/>
        <end position="404"/>
    </location>
</feature>
<evidence type="ECO:0000313" key="4">
    <source>
        <dbReference type="EMBL" id="RUS68737.1"/>
    </source>
</evidence>
<feature type="domain" description="Protein kinase" evidence="3">
    <location>
        <begin position="39"/>
        <end position="342"/>
    </location>
</feature>
<evidence type="ECO:0000313" key="5">
    <source>
        <dbReference type="Proteomes" id="UP000271974"/>
    </source>
</evidence>
<dbReference type="InterPro" id="IPR008271">
    <property type="entry name" value="Ser/Thr_kinase_AS"/>
</dbReference>
<gene>
    <name evidence="4" type="ORF">EGW08_023501</name>
</gene>
<evidence type="ECO:0000259" key="3">
    <source>
        <dbReference type="PROSITE" id="PS50011"/>
    </source>
</evidence>
<dbReference type="AlphaFoldDB" id="A0A433SIV5"/>